<dbReference type="EMBL" id="CP020932">
    <property type="protein sequence ID" value="ARM86148.1"/>
    <property type="molecule type" value="Genomic_DNA"/>
</dbReference>
<protein>
    <submittedName>
        <fullName evidence="1">Uncharacterized protein</fullName>
    </submittedName>
</protein>
<gene>
    <name evidence="1" type="ORF">MARSALSMR5_04128</name>
</gene>
<dbReference type="Proteomes" id="UP000193100">
    <property type="component" value="Plasmid pSMR5"/>
</dbReference>
<dbReference type="GeneID" id="77258034"/>
<sequence length="106" mass="12089">MSNYDPANEYHSEMVTDACECALSKHLPVNFDDPVAYMKLMFRLIRWVERLIRDPDSQVRCNPRDMEAAAHDLCLFLFQAPDLCHNDLTIADIQGASPAYPDLDGE</sequence>
<dbReference type="RefSeq" id="WP_085682113.1">
    <property type="nucleotide sequence ID" value="NZ_CP020932.1"/>
</dbReference>
<organism evidence="1 2">
    <name type="scientific">Marinobacter salarius</name>
    <dbReference type="NCBI Taxonomy" id="1420917"/>
    <lineage>
        <taxon>Bacteria</taxon>
        <taxon>Pseudomonadati</taxon>
        <taxon>Pseudomonadota</taxon>
        <taxon>Gammaproteobacteria</taxon>
        <taxon>Pseudomonadales</taxon>
        <taxon>Marinobacteraceae</taxon>
        <taxon>Marinobacter</taxon>
    </lineage>
</organism>
<evidence type="ECO:0000313" key="1">
    <source>
        <dbReference type="EMBL" id="ARM86148.1"/>
    </source>
</evidence>
<evidence type="ECO:0000313" key="2">
    <source>
        <dbReference type="Proteomes" id="UP000193100"/>
    </source>
</evidence>
<keyword evidence="1" id="KW-0614">Plasmid</keyword>
<reference evidence="1 2" key="1">
    <citation type="submission" date="2017-04" db="EMBL/GenBank/DDBJ databases">
        <title>Genome Sequence of Marinobacter salarius strain SMR5 Isolated from a culture of the Diatom Skeletonema marinoi.</title>
        <authorList>
            <person name="Topel M."/>
            <person name="Pinder M.I.M."/>
            <person name="Johansson O.N."/>
            <person name="Kourtchenko O."/>
            <person name="Godhe A."/>
            <person name="Clarke A.K."/>
        </authorList>
    </citation>
    <scope>NUCLEOTIDE SEQUENCE [LARGE SCALE GENOMIC DNA]</scope>
    <source>
        <strain evidence="1 2">SMR5</strain>
        <plasmid evidence="2">Plasmid psmr5</plasmid>
    </source>
</reference>
<accession>A0A1W6KFE3</accession>
<name>A0A1W6KFE3_9GAMM</name>
<dbReference type="AlphaFoldDB" id="A0A1W6KFE3"/>
<geneLocation type="plasmid" evidence="2">
    <name>psmr5</name>
</geneLocation>
<proteinExistence type="predicted"/>